<gene>
    <name evidence="3" type="ORF">LTR78_006494</name>
</gene>
<sequence>MGLVMVITVILLGATEKHQSIRFIKAVCASVASDVAAAKAEWYSDKIREVMRGDSDEQRDKTNTPHGVASTAPVTRSSPATAAAAAAAALAGLGYHVVATDAVDDTSDSDHLDDDWTDIEQTEDEYKIVERDETSTGKAPAPPRNKNLLISGRNPTG</sequence>
<feature type="chain" id="PRO_5042008361" evidence="2">
    <location>
        <begin position="18"/>
        <end position="157"/>
    </location>
</feature>
<accession>A0AAE0WKV7</accession>
<feature type="compositionally biased region" description="Acidic residues" evidence="1">
    <location>
        <begin position="105"/>
        <end position="123"/>
    </location>
</feature>
<dbReference type="EMBL" id="JAUTXT010000024">
    <property type="protein sequence ID" value="KAK3673589.1"/>
    <property type="molecule type" value="Genomic_DNA"/>
</dbReference>
<feature type="region of interest" description="Disordered" evidence="1">
    <location>
        <begin position="51"/>
        <end position="77"/>
    </location>
</feature>
<feature type="signal peptide" evidence="2">
    <location>
        <begin position="1"/>
        <end position="17"/>
    </location>
</feature>
<proteinExistence type="predicted"/>
<dbReference type="AlphaFoldDB" id="A0AAE0WKV7"/>
<feature type="compositionally biased region" description="Basic and acidic residues" evidence="1">
    <location>
        <begin position="124"/>
        <end position="135"/>
    </location>
</feature>
<organism evidence="3 4">
    <name type="scientific">Recurvomyces mirabilis</name>
    <dbReference type="NCBI Taxonomy" id="574656"/>
    <lineage>
        <taxon>Eukaryota</taxon>
        <taxon>Fungi</taxon>
        <taxon>Dikarya</taxon>
        <taxon>Ascomycota</taxon>
        <taxon>Pezizomycotina</taxon>
        <taxon>Dothideomycetes</taxon>
        <taxon>Dothideomycetidae</taxon>
        <taxon>Mycosphaerellales</taxon>
        <taxon>Teratosphaeriaceae</taxon>
        <taxon>Recurvomyces</taxon>
    </lineage>
</organism>
<dbReference type="Proteomes" id="UP001274830">
    <property type="component" value="Unassembled WGS sequence"/>
</dbReference>
<comment type="caution">
    <text evidence="3">The sequence shown here is derived from an EMBL/GenBank/DDBJ whole genome shotgun (WGS) entry which is preliminary data.</text>
</comment>
<reference evidence="3" key="1">
    <citation type="submission" date="2023-07" db="EMBL/GenBank/DDBJ databases">
        <title>Black Yeasts Isolated from many extreme environments.</title>
        <authorList>
            <person name="Coleine C."/>
            <person name="Stajich J.E."/>
            <person name="Selbmann L."/>
        </authorList>
    </citation>
    <scope>NUCLEOTIDE SEQUENCE</scope>
    <source>
        <strain evidence="3">CCFEE 5485</strain>
    </source>
</reference>
<protein>
    <submittedName>
        <fullName evidence="3">Uncharacterized protein</fullName>
    </submittedName>
</protein>
<name>A0AAE0WKV7_9PEZI</name>
<feature type="region of interest" description="Disordered" evidence="1">
    <location>
        <begin position="105"/>
        <end position="157"/>
    </location>
</feature>
<evidence type="ECO:0000313" key="4">
    <source>
        <dbReference type="Proteomes" id="UP001274830"/>
    </source>
</evidence>
<evidence type="ECO:0000256" key="2">
    <source>
        <dbReference type="SAM" id="SignalP"/>
    </source>
</evidence>
<evidence type="ECO:0000313" key="3">
    <source>
        <dbReference type="EMBL" id="KAK3673589.1"/>
    </source>
</evidence>
<keyword evidence="4" id="KW-1185">Reference proteome</keyword>
<keyword evidence="2" id="KW-0732">Signal</keyword>
<feature type="compositionally biased region" description="Basic and acidic residues" evidence="1">
    <location>
        <begin position="51"/>
        <end position="63"/>
    </location>
</feature>
<evidence type="ECO:0000256" key="1">
    <source>
        <dbReference type="SAM" id="MobiDB-lite"/>
    </source>
</evidence>